<keyword evidence="1" id="KW-0812">Transmembrane</keyword>
<comment type="caution">
    <text evidence="3">The sequence shown here is derived from an EMBL/GenBank/DDBJ whole genome shotgun (WGS) entry which is preliminary data.</text>
</comment>
<dbReference type="EMBL" id="JAHLOQ010000019">
    <property type="protein sequence ID" value="MBU5336361.1"/>
    <property type="molecule type" value="Genomic_DNA"/>
</dbReference>
<name>A0ABS6DYP9_9FIRM</name>
<keyword evidence="4" id="KW-1185">Reference proteome</keyword>
<accession>A0ABS6DYP9</accession>
<evidence type="ECO:0000259" key="2">
    <source>
        <dbReference type="Pfam" id="PF13786"/>
    </source>
</evidence>
<protein>
    <submittedName>
        <fullName evidence="3">DUF4179 domain-containing protein</fullName>
    </submittedName>
</protein>
<gene>
    <name evidence="3" type="ORF">KQI20_07905</name>
</gene>
<sequence length="378" mass="43795">MSKFDIFNKIKIDLDKYEEIEDNNNDELKKQMQYRLKFSKRSLEKKRKDKMKKGIIISAASLAIIIIGIGIKNPAVADGFKKRLPEFENMLDKLRYGVGDNEIEYDPALYTELENEKKELKKHQLVATKVDVFQKDDGMEMTIDKAMYNKKYLYLDMTLKCDKPFKETPYKTSITDSPYNDGEKYIDLELLDIYINKVKQENYGYSLARIQLINENTAKVQFLIDLDIKNDIEKADFKLDMSIKGEYGLAQLFKEVKAKYSFEFKIDAIDNNEKTISINKEDGGYKFESITVTDTYIQVKTKLPTKSTLGNPHNNFIIVTDDKGRELEMETSEEGEESIQIHQLIKVGEIPKYVDISVYKDTDGNKKNSLASVRVNIK</sequence>
<feature type="domain" description="DUF4179" evidence="2">
    <location>
        <begin position="46"/>
        <end position="159"/>
    </location>
</feature>
<reference evidence="3 4" key="1">
    <citation type="submission" date="2021-06" db="EMBL/GenBank/DDBJ databases">
        <authorList>
            <person name="Sun Q."/>
            <person name="Li D."/>
        </authorList>
    </citation>
    <scope>NUCLEOTIDE SEQUENCE [LARGE SCALE GENOMIC DNA]</scope>
    <source>
        <strain evidence="3 4">N19</strain>
    </source>
</reference>
<dbReference type="InterPro" id="IPR025436">
    <property type="entry name" value="DUF4179"/>
</dbReference>
<keyword evidence="1" id="KW-1133">Transmembrane helix</keyword>
<organism evidence="3 4">
    <name type="scientific">Intestinibacter bartlettii</name>
    <dbReference type="NCBI Taxonomy" id="261299"/>
    <lineage>
        <taxon>Bacteria</taxon>
        <taxon>Bacillati</taxon>
        <taxon>Bacillota</taxon>
        <taxon>Clostridia</taxon>
        <taxon>Peptostreptococcales</taxon>
        <taxon>Peptostreptococcaceae</taxon>
        <taxon>Intestinibacter</taxon>
    </lineage>
</organism>
<feature type="transmembrane region" description="Helical" evidence="1">
    <location>
        <begin position="54"/>
        <end position="71"/>
    </location>
</feature>
<evidence type="ECO:0000256" key="1">
    <source>
        <dbReference type="SAM" id="Phobius"/>
    </source>
</evidence>
<dbReference type="Proteomes" id="UP001196301">
    <property type="component" value="Unassembled WGS sequence"/>
</dbReference>
<proteinExistence type="predicted"/>
<evidence type="ECO:0000313" key="4">
    <source>
        <dbReference type="Proteomes" id="UP001196301"/>
    </source>
</evidence>
<evidence type="ECO:0000313" key="3">
    <source>
        <dbReference type="EMBL" id="MBU5336361.1"/>
    </source>
</evidence>
<dbReference type="RefSeq" id="WP_216569484.1">
    <property type="nucleotide sequence ID" value="NZ_JAHLOQ010000019.1"/>
</dbReference>
<dbReference type="Pfam" id="PF13786">
    <property type="entry name" value="DUF4179"/>
    <property type="match status" value="1"/>
</dbReference>
<keyword evidence="1" id="KW-0472">Membrane</keyword>